<keyword evidence="2" id="KW-0547">Nucleotide-binding</keyword>
<reference evidence="2 3" key="1">
    <citation type="journal article" date="2020" name="Biotechnol. Biofuels">
        <title>New insights from the biogas microbiome by comprehensive genome-resolved metagenomics of nearly 1600 species originating from multiple anaerobic digesters.</title>
        <authorList>
            <person name="Campanaro S."/>
            <person name="Treu L."/>
            <person name="Rodriguez-R L.M."/>
            <person name="Kovalovszki A."/>
            <person name="Ziels R.M."/>
            <person name="Maus I."/>
            <person name="Zhu X."/>
            <person name="Kougias P.G."/>
            <person name="Basile A."/>
            <person name="Luo G."/>
            <person name="Schluter A."/>
            <person name="Konstantinidis K.T."/>
            <person name="Angelidaki I."/>
        </authorList>
    </citation>
    <scope>NUCLEOTIDE SEQUENCE [LARGE SCALE GENOMIC DNA]</scope>
    <source>
        <strain evidence="2">AS05jafATM_89</strain>
    </source>
</reference>
<evidence type="ECO:0000259" key="1">
    <source>
        <dbReference type="Pfam" id="PF13304"/>
    </source>
</evidence>
<proteinExistence type="predicted"/>
<evidence type="ECO:0000313" key="3">
    <source>
        <dbReference type="Proteomes" id="UP000576550"/>
    </source>
</evidence>
<dbReference type="Gene3D" id="3.40.50.300">
    <property type="entry name" value="P-loop containing nucleotide triphosphate hydrolases"/>
    <property type="match status" value="1"/>
</dbReference>
<evidence type="ECO:0000313" key="2">
    <source>
        <dbReference type="EMBL" id="HHX99438.1"/>
    </source>
</evidence>
<keyword evidence="2" id="KW-0067">ATP-binding</keyword>
<organism evidence="2 3">
    <name type="scientific">Candidatus Dojkabacteria bacterium</name>
    <dbReference type="NCBI Taxonomy" id="2099670"/>
    <lineage>
        <taxon>Bacteria</taxon>
        <taxon>Candidatus Dojkabacteria</taxon>
    </lineage>
</organism>
<protein>
    <submittedName>
        <fullName evidence="2">ATP-binding protein</fullName>
    </submittedName>
</protein>
<dbReference type="PANTHER" id="PTHR40396:SF1">
    <property type="entry name" value="ATPASE AAA-TYPE CORE DOMAIN-CONTAINING PROTEIN"/>
    <property type="match status" value="1"/>
</dbReference>
<gene>
    <name evidence="2" type="ORF">GX533_02040</name>
</gene>
<dbReference type="GO" id="GO:0005524">
    <property type="term" value="F:ATP binding"/>
    <property type="evidence" value="ECO:0007669"/>
    <property type="project" value="UniProtKB-KW"/>
</dbReference>
<comment type="caution">
    <text evidence="2">The sequence shown here is derived from an EMBL/GenBank/DDBJ whole genome shotgun (WGS) entry which is preliminary data.</text>
</comment>
<dbReference type="PANTHER" id="PTHR40396">
    <property type="entry name" value="ATPASE-LIKE PROTEIN"/>
    <property type="match status" value="1"/>
</dbReference>
<dbReference type="Pfam" id="PF13304">
    <property type="entry name" value="AAA_21"/>
    <property type="match status" value="1"/>
</dbReference>
<dbReference type="GO" id="GO:0016887">
    <property type="term" value="F:ATP hydrolysis activity"/>
    <property type="evidence" value="ECO:0007669"/>
    <property type="project" value="InterPro"/>
</dbReference>
<dbReference type="InterPro" id="IPR003959">
    <property type="entry name" value="ATPase_AAA_core"/>
</dbReference>
<dbReference type="InterPro" id="IPR027417">
    <property type="entry name" value="P-loop_NTPase"/>
</dbReference>
<dbReference type="EMBL" id="DUTP01000003">
    <property type="protein sequence ID" value="HHX99438.1"/>
    <property type="molecule type" value="Genomic_DNA"/>
</dbReference>
<dbReference type="AlphaFoldDB" id="A0A832R8Z6"/>
<accession>A0A832R8Z6</accession>
<feature type="domain" description="ATPase AAA-type core" evidence="1">
    <location>
        <begin position="44"/>
        <end position="335"/>
    </location>
</feature>
<sequence length="394" mass="45733">MIRSITFDNFYSFKERQEIDFTANKKDSYDYFNSPKGDQITKVASFIGANASGKTNVIRLFGFLGYFLTNLNRNGNVENIFIPYSNFFNNKKPTNIEIVFEIKENIFTYKLVLKENSVNKEILIVKEIKKGAQPVTLFKREKDNILELNKRYFKNLKPSILPRIREDISFIPFLKSLYDIEVINTLIEYFNNFYTNINEIGEHNIVPYQIDAFKSYEEDAEIKEKTLDVMKNFDLGLADIKIEKEEKKEKGFIDYTISGIHNTSVGDRRLPFLYESRGTQSIFFLMTRILKALKYNGVAIIDEIELGLHPEALNKIITYFIDENAEGHAQLIFSSLSLASMNKLDMHQIYLTEKNNEGESIVKRLNKIDGVRSDDNFLNKYLAGKYGAFPNIKI</sequence>
<name>A0A832R8Z6_9BACT</name>
<dbReference type="Proteomes" id="UP000576550">
    <property type="component" value="Unassembled WGS sequence"/>
</dbReference>
<dbReference type="SUPFAM" id="SSF52540">
    <property type="entry name" value="P-loop containing nucleoside triphosphate hydrolases"/>
    <property type="match status" value="1"/>
</dbReference>